<dbReference type="PANTHER" id="PTHR30373:SF8">
    <property type="entry name" value="BLL7265 PROTEIN"/>
    <property type="match status" value="1"/>
</dbReference>
<dbReference type="Proteomes" id="UP000643405">
    <property type="component" value="Unassembled WGS sequence"/>
</dbReference>
<proteinExistence type="predicted"/>
<dbReference type="EMBL" id="JACVVX010000001">
    <property type="protein sequence ID" value="MBD0413996.1"/>
    <property type="molecule type" value="Genomic_DNA"/>
</dbReference>
<protein>
    <submittedName>
        <fullName evidence="2">TPM domain-containing protein</fullName>
    </submittedName>
</protein>
<dbReference type="RefSeq" id="WP_188163382.1">
    <property type="nucleotide sequence ID" value="NZ_JACVVX010000001.1"/>
</dbReference>
<keyword evidence="1" id="KW-0812">Transmembrane</keyword>
<dbReference type="Gene3D" id="3.10.310.50">
    <property type="match status" value="1"/>
</dbReference>
<keyword evidence="3" id="KW-1185">Reference proteome</keyword>
<evidence type="ECO:0000313" key="3">
    <source>
        <dbReference type="Proteomes" id="UP000643405"/>
    </source>
</evidence>
<gene>
    <name evidence="2" type="ORF">ICI42_04950</name>
</gene>
<feature type="transmembrane region" description="Helical" evidence="1">
    <location>
        <begin position="39"/>
        <end position="59"/>
    </location>
</feature>
<dbReference type="AlphaFoldDB" id="A0A8J6TWR6"/>
<evidence type="ECO:0000256" key="1">
    <source>
        <dbReference type="SAM" id="Phobius"/>
    </source>
</evidence>
<keyword evidence="1" id="KW-1133">Transmembrane helix</keyword>
<name>A0A8J6TWR6_9HYPH</name>
<organism evidence="2 3">
    <name type="scientific">Oryzicola mucosus</name>
    <dbReference type="NCBI Taxonomy" id="2767425"/>
    <lineage>
        <taxon>Bacteria</taxon>
        <taxon>Pseudomonadati</taxon>
        <taxon>Pseudomonadota</taxon>
        <taxon>Alphaproteobacteria</taxon>
        <taxon>Hyphomicrobiales</taxon>
        <taxon>Phyllobacteriaceae</taxon>
        <taxon>Oryzicola</taxon>
    </lineage>
</organism>
<sequence>MTRSLTADEHDSIANAIRTAEAHTSGEIYCVVARSSDSYFFPAAFIVGAGMVAASLLAAWGLEYFWFAIRLPVFVAAQLCAIGAALLALWLWPSLRIHFVPHGLRYRRAHANAQGQFLARNVHVTAARTGVLIFVSLAEHYAAVVADSGIDAKVGQREWDGIVGDLTKQAAADRLAEGFVGAISSVGALLAVHFPVAERDINELDDHLVEL</sequence>
<evidence type="ECO:0000313" key="2">
    <source>
        <dbReference type="EMBL" id="MBD0413996.1"/>
    </source>
</evidence>
<comment type="caution">
    <text evidence="2">The sequence shown here is derived from an EMBL/GenBank/DDBJ whole genome shotgun (WGS) entry which is preliminary data.</text>
</comment>
<accession>A0A8J6TWR6</accession>
<dbReference type="PANTHER" id="PTHR30373">
    <property type="entry name" value="UPF0603 PROTEIN YGCG"/>
    <property type="match status" value="1"/>
</dbReference>
<feature type="transmembrane region" description="Helical" evidence="1">
    <location>
        <begin position="71"/>
        <end position="92"/>
    </location>
</feature>
<reference evidence="2" key="1">
    <citation type="submission" date="2020-09" db="EMBL/GenBank/DDBJ databases">
        <title>Genome seq and assembly of Tianweitania sp.</title>
        <authorList>
            <person name="Chhetri G."/>
        </authorList>
    </citation>
    <scope>NUCLEOTIDE SEQUENCE</scope>
    <source>
        <strain evidence="2">Rool2</strain>
    </source>
</reference>
<keyword evidence="1" id="KW-0472">Membrane</keyword>